<keyword evidence="2" id="KW-0732">Signal</keyword>
<dbReference type="Gene3D" id="2.40.160.10">
    <property type="entry name" value="Porin"/>
    <property type="match status" value="1"/>
</dbReference>
<keyword evidence="1" id="KW-0175">Coiled coil</keyword>
<accession>A0ABV7J9G3</accession>
<feature type="chain" id="PRO_5046241101" evidence="2">
    <location>
        <begin position="19"/>
        <end position="404"/>
    </location>
</feature>
<feature type="coiled-coil region" evidence="1">
    <location>
        <begin position="31"/>
        <end position="58"/>
    </location>
</feature>
<evidence type="ECO:0000313" key="4">
    <source>
        <dbReference type="Proteomes" id="UP001595533"/>
    </source>
</evidence>
<name>A0ABV7J9G3_9GAMM</name>
<dbReference type="EMBL" id="JBHRTS010000005">
    <property type="protein sequence ID" value="MFC3194775.1"/>
    <property type="molecule type" value="Genomic_DNA"/>
</dbReference>
<evidence type="ECO:0000313" key="3">
    <source>
        <dbReference type="EMBL" id="MFC3194775.1"/>
    </source>
</evidence>
<sequence length="404" mass="44992">MKKALILALLCLAGAAAAQDTPSLEEMWKIIQQQQATIDSLQKQLAEQTEQVKVTSEQLEADVEAQQEAIAVVADAIEEQSAPANRVKIGGYGELHYNNLDSGDEFDFHRFVLFFGYDFNERTRFFSEIELEHALAGDGKPGEVELEQAYIEYLFNDSTKGTAGISLVPVGILNETHEPDTFFGVERNNVEKNIIPSTWWEAGLGLNKQFNDQLGLDLFISSGLNVPTSGSKAFNIRSGRQKVAEAVGSDLAYTARLRYNPVPGLQLAASYQHQTDLTQGALDVAADLFEINAQYQRDGFGLRALYAQWDLDNNVNTVNAARAEQMGYYLEPSYRFGADRRFGVFARYSVYNNDAADNNADDVEQMDLGFNFWLTPTTVFKFDYQDQREGGSDDGFNLGVGYSF</sequence>
<evidence type="ECO:0000256" key="2">
    <source>
        <dbReference type="SAM" id="SignalP"/>
    </source>
</evidence>
<dbReference type="InterPro" id="IPR023614">
    <property type="entry name" value="Porin_dom_sf"/>
</dbReference>
<comment type="caution">
    <text evidence="3">The sequence shown here is derived from an EMBL/GenBank/DDBJ whole genome shotgun (WGS) entry which is preliminary data.</text>
</comment>
<reference evidence="4" key="1">
    <citation type="journal article" date="2019" name="Int. J. Syst. Evol. Microbiol.">
        <title>The Global Catalogue of Microorganisms (GCM) 10K type strain sequencing project: providing services to taxonomists for standard genome sequencing and annotation.</title>
        <authorList>
            <consortium name="The Broad Institute Genomics Platform"/>
            <consortium name="The Broad Institute Genome Sequencing Center for Infectious Disease"/>
            <person name="Wu L."/>
            <person name="Ma J."/>
        </authorList>
    </citation>
    <scope>NUCLEOTIDE SEQUENCE [LARGE SCALE GENOMIC DNA]</scope>
    <source>
        <strain evidence="4">KCTC 42953</strain>
    </source>
</reference>
<feature type="signal peptide" evidence="2">
    <location>
        <begin position="1"/>
        <end position="18"/>
    </location>
</feature>
<proteinExistence type="predicted"/>
<dbReference type="RefSeq" id="WP_077410821.1">
    <property type="nucleotide sequence ID" value="NZ_JBHRTS010000005.1"/>
</dbReference>
<dbReference type="SUPFAM" id="SSF56935">
    <property type="entry name" value="Porins"/>
    <property type="match status" value="1"/>
</dbReference>
<evidence type="ECO:0000256" key="1">
    <source>
        <dbReference type="SAM" id="Coils"/>
    </source>
</evidence>
<organism evidence="3 4">
    <name type="scientific">Marinicella sediminis</name>
    <dbReference type="NCBI Taxonomy" id="1792834"/>
    <lineage>
        <taxon>Bacteria</taxon>
        <taxon>Pseudomonadati</taxon>
        <taxon>Pseudomonadota</taxon>
        <taxon>Gammaproteobacteria</taxon>
        <taxon>Lysobacterales</taxon>
        <taxon>Marinicellaceae</taxon>
        <taxon>Marinicella</taxon>
    </lineage>
</organism>
<gene>
    <name evidence="3" type="ORF">ACFODZ_11045</name>
</gene>
<dbReference type="Proteomes" id="UP001595533">
    <property type="component" value="Unassembled WGS sequence"/>
</dbReference>
<keyword evidence="4" id="KW-1185">Reference proteome</keyword>
<protein>
    <submittedName>
        <fullName evidence="3">Porin</fullName>
    </submittedName>
</protein>